<evidence type="ECO:0000256" key="6">
    <source>
        <dbReference type="RuleBase" id="RU363058"/>
    </source>
</evidence>
<accession>A0A1G6Z4E4</accession>
<feature type="transmembrane region" description="Helical" evidence="6">
    <location>
        <begin position="201"/>
        <end position="224"/>
    </location>
</feature>
<dbReference type="Proteomes" id="UP000199344">
    <property type="component" value="Unassembled WGS sequence"/>
</dbReference>
<reference evidence="7 8" key="1">
    <citation type="submission" date="2016-10" db="EMBL/GenBank/DDBJ databases">
        <authorList>
            <person name="de Groot N.N."/>
        </authorList>
    </citation>
    <scope>NUCLEOTIDE SEQUENCE [LARGE SCALE GENOMIC DNA]</scope>
    <source>
        <strain evidence="7 8">DSM 22220</strain>
    </source>
</reference>
<name>A0A1G6Z4E4_9RHOB</name>
<dbReference type="AlphaFoldDB" id="A0A1G6Z4E4"/>
<evidence type="ECO:0000313" key="8">
    <source>
        <dbReference type="Proteomes" id="UP000199344"/>
    </source>
</evidence>
<keyword evidence="4 6" id="KW-1133">Transmembrane helix</keyword>
<protein>
    <recommendedName>
        <fullName evidence="6">Phosphate transporter</fullName>
    </recommendedName>
</protein>
<evidence type="ECO:0000256" key="1">
    <source>
        <dbReference type="ARBA" id="ARBA00004141"/>
    </source>
</evidence>
<feature type="transmembrane region" description="Helical" evidence="6">
    <location>
        <begin position="63"/>
        <end position="85"/>
    </location>
</feature>
<dbReference type="GO" id="GO:0035435">
    <property type="term" value="P:phosphate ion transmembrane transport"/>
    <property type="evidence" value="ECO:0007669"/>
    <property type="project" value="TreeGrafter"/>
</dbReference>
<dbReference type="EMBL" id="FNAH01000003">
    <property type="protein sequence ID" value="SDD97401.1"/>
    <property type="molecule type" value="Genomic_DNA"/>
</dbReference>
<feature type="transmembrane region" description="Helical" evidence="6">
    <location>
        <begin position="266"/>
        <end position="285"/>
    </location>
</feature>
<dbReference type="OrthoDB" id="9779554at2"/>
<feature type="transmembrane region" description="Helical" evidence="6">
    <location>
        <begin position="297"/>
        <end position="317"/>
    </location>
</feature>
<feature type="transmembrane region" description="Helical" evidence="6">
    <location>
        <begin position="236"/>
        <end position="254"/>
    </location>
</feature>
<proteinExistence type="inferred from homology"/>
<dbReference type="InterPro" id="IPR001204">
    <property type="entry name" value="Phos_transporter"/>
</dbReference>
<gene>
    <name evidence="7" type="ORF">SAMN05421538_103153</name>
</gene>
<feature type="transmembrane region" description="Helical" evidence="6">
    <location>
        <begin position="345"/>
        <end position="366"/>
    </location>
</feature>
<evidence type="ECO:0000313" key="7">
    <source>
        <dbReference type="EMBL" id="SDD97401.1"/>
    </source>
</evidence>
<feature type="transmembrane region" description="Helical" evidence="6">
    <location>
        <begin position="449"/>
        <end position="474"/>
    </location>
</feature>
<feature type="transmembrane region" description="Helical" evidence="6">
    <location>
        <begin position="174"/>
        <end position="195"/>
    </location>
</feature>
<evidence type="ECO:0000256" key="5">
    <source>
        <dbReference type="ARBA" id="ARBA00023136"/>
    </source>
</evidence>
<comment type="subcellular location">
    <subcellularLocation>
        <location evidence="1 6">Membrane</location>
        <topology evidence="1 6">Multi-pass membrane protein</topology>
    </subcellularLocation>
</comment>
<keyword evidence="2 6" id="KW-0813">Transport</keyword>
<comment type="similarity">
    <text evidence="6">Belongs to the inorganic phosphate transporter (PiT) (TC 2.A.20) family.</text>
</comment>
<keyword evidence="5 6" id="KW-0472">Membrane</keyword>
<feature type="transmembrane region" description="Helical" evidence="6">
    <location>
        <begin position="97"/>
        <end position="122"/>
    </location>
</feature>
<evidence type="ECO:0000256" key="3">
    <source>
        <dbReference type="ARBA" id="ARBA00022692"/>
    </source>
</evidence>
<dbReference type="STRING" id="591205.SAMN05421538_103153"/>
<dbReference type="Pfam" id="PF01384">
    <property type="entry name" value="PHO4"/>
    <property type="match status" value="1"/>
</dbReference>
<organism evidence="7 8">
    <name type="scientific">Paracoccus isoporae</name>
    <dbReference type="NCBI Taxonomy" id="591205"/>
    <lineage>
        <taxon>Bacteria</taxon>
        <taxon>Pseudomonadati</taxon>
        <taxon>Pseudomonadota</taxon>
        <taxon>Alphaproteobacteria</taxon>
        <taxon>Rhodobacterales</taxon>
        <taxon>Paracoccaceae</taxon>
        <taxon>Paracoccus</taxon>
    </lineage>
</organism>
<dbReference type="PANTHER" id="PTHR11101">
    <property type="entry name" value="PHOSPHATE TRANSPORTER"/>
    <property type="match status" value="1"/>
</dbReference>
<keyword evidence="6" id="KW-0592">Phosphate transport</keyword>
<keyword evidence="8" id="KW-1185">Reference proteome</keyword>
<feature type="transmembrane region" description="Helical" evidence="6">
    <location>
        <begin position="38"/>
        <end position="57"/>
    </location>
</feature>
<evidence type="ECO:0000256" key="2">
    <source>
        <dbReference type="ARBA" id="ARBA00022448"/>
    </source>
</evidence>
<sequence>MLWPMLKDREYHVLDKDLSKLGHAEGAGRVAGRPLRRFGLILWVVGLLALLAAFAGADVPSQGTMIAGLAVAMYLGLNMGANDVANSAGAAIGARALPIGLGLAAVAAAELCGALLAGSAVTRTIAEEIIAPAQGTGAGRELASVMACALVGAGLWITLANWARAPVSTTHSIVGAVAGAGMAAMGVTAVNWAMIGQIALGWVFAPLAAALMAAGILGFLRWRVHFAEDSVKAARLWLPLLIAVTVTVFALYVARLANRGGLTPAWLGLCVTLGIVSHLLSRWHLDRQLIRHRNRSVALKNILAGPLVVTVLLSGFAHGANDVGNVAGPLTVLLAGTEAEDMPRWIIGMAGISVAAGSLIFGRRLVRMVGSSITRLNPVRAFCAALAGAATVLGCSALGLPVSTTHCAVGGIFGVGFYREWEDRLRRKTRKALPVEEMHRRRLVRRSHVWTTLAAWAVTVPGAGMMAAGVFGLLSMVR</sequence>
<feature type="transmembrane region" description="Helical" evidence="6">
    <location>
        <begin position="378"/>
        <end position="394"/>
    </location>
</feature>
<keyword evidence="3 6" id="KW-0812">Transmembrane</keyword>
<dbReference type="GO" id="GO:0016020">
    <property type="term" value="C:membrane"/>
    <property type="evidence" value="ECO:0007669"/>
    <property type="project" value="UniProtKB-SubCell"/>
</dbReference>
<dbReference type="PANTHER" id="PTHR11101:SF80">
    <property type="entry name" value="PHOSPHATE TRANSPORTER"/>
    <property type="match status" value="1"/>
</dbReference>
<dbReference type="GO" id="GO:0005315">
    <property type="term" value="F:phosphate transmembrane transporter activity"/>
    <property type="evidence" value="ECO:0007669"/>
    <property type="project" value="InterPro"/>
</dbReference>
<evidence type="ECO:0000256" key="4">
    <source>
        <dbReference type="ARBA" id="ARBA00022989"/>
    </source>
</evidence>
<feature type="transmembrane region" description="Helical" evidence="6">
    <location>
        <begin position="142"/>
        <end position="162"/>
    </location>
</feature>